<sequence length="190" mass="22222">MIRINYEFLDLIENLRENPDYQGLITAHNFKSGRVILDQNSKVNNVYMVKEGLTKCYLTEDTGKDFIQEFFGPGEIFGEVEIFSETYSFCAIETVSQVSLYKITHKGFVELLKKHKEFNWLMLKSLASKVKYKAIRHSFNQSHNTETNLMRLKSEHENIYNLIPKKDLANYLGVTERNLNRAINRLKESV</sequence>
<reference evidence="2" key="1">
    <citation type="submission" date="2016-01" db="EMBL/GenBank/DDBJ databases">
        <title>Genome sequencing of Roseivirga ehrenbergii KMM 6017.</title>
        <authorList>
            <person name="Selvaratnam C."/>
            <person name="Thevarajoo S."/>
            <person name="Goh K.M."/>
            <person name="Ee R."/>
            <person name="Chan K.-G."/>
            <person name="Chong C.S."/>
        </authorList>
    </citation>
    <scope>NUCLEOTIDE SEQUENCE [LARGE SCALE GENOMIC DNA]</scope>
    <source>
        <strain evidence="2">KMM 6017</strain>
    </source>
</reference>
<dbReference type="InterPro" id="IPR050397">
    <property type="entry name" value="Env_Response_Regulators"/>
</dbReference>
<dbReference type="InterPro" id="IPR014710">
    <property type="entry name" value="RmlC-like_jellyroll"/>
</dbReference>
<dbReference type="SMART" id="SM00100">
    <property type="entry name" value="cNMP"/>
    <property type="match status" value="1"/>
</dbReference>
<dbReference type="Gene3D" id="2.60.120.10">
    <property type="entry name" value="Jelly Rolls"/>
    <property type="match status" value="1"/>
</dbReference>
<dbReference type="STRING" id="279360.MB14_07135"/>
<dbReference type="PANTHER" id="PTHR24567:SF26">
    <property type="entry name" value="REGULATORY PROTEIN YEIL"/>
    <property type="match status" value="1"/>
</dbReference>
<gene>
    <name evidence="2" type="ORF">MB14_07135</name>
</gene>
<dbReference type="EMBL" id="LQZQ01000045">
    <property type="protein sequence ID" value="KYG74966.1"/>
    <property type="molecule type" value="Genomic_DNA"/>
</dbReference>
<dbReference type="OrthoDB" id="5457083at2"/>
<dbReference type="AlphaFoldDB" id="A0A150X8F4"/>
<protein>
    <recommendedName>
        <fullName evidence="1">Cyclic nucleotide-binding domain-containing protein</fullName>
    </recommendedName>
</protein>
<evidence type="ECO:0000313" key="2">
    <source>
        <dbReference type="EMBL" id="KYG74966.1"/>
    </source>
</evidence>
<proteinExistence type="predicted"/>
<name>A0A150X8F4_ROSEK</name>
<feature type="domain" description="Cyclic nucleotide-binding" evidence="1">
    <location>
        <begin position="30"/>
        <end position="129"/>
    </location>
</feature>
<dbReference type="CDD" id="cd00038">
    <property type="entry name" value="CAP_ED"/>
    <property type="match status" value="1"/>
</dbReference>
<dbReference type="GO" id="GO:0003700">
    <property type="term" value="F:DNA-binding transcription factor activity"/>
    <property type="evidence" value="ECO:0007669"/>
    <property type="project" value="TreeGrafter"/>
</dbReference>
<dbReference type="InterPro" id="IPR018490">
    <property type="entry name" value="cNMP-bd_dom_sf"/>
</dbReference>
<dbReference type="SUPFAM" id="SSF51206">
    <property type="entry name" value="cAMP-binding domain-like"/>
    <property type="match status" value="1"/>
</dbReference>
<dbReference type="RefSeq" id="WP_062592467.1">
    <property type="nucleotide sequence ID" value="NZ_LQZQ01000045.1"/>
</dbReference>
<accession>A0A150X8F4</accession>
<keyword evidence="3" id="KW-1185">Reference proteome</keyword>
<dbReference type="Proteomes" id="UP000075583">
    <property type="component" value="Unassembled WGS sequence"/>
</dbReference>
<dbReference type="Pfam" id="PF00027">
    <property type="entry name" value="cNMP_binding"/>
    <property type="match status" value="1"/>
</dbReference>
<dbReference type="GO" id="GO:0005829">
    <property type="term" value="C:cytosol"/>
    <property type="evidence" value="ECO:0007669"/>
    <property type="project" value="TreeGrafter"/>
</dbReference>
<dbReference type="PROSITE" id="PS50042">
    <property type="entry name" value="CNMP_BINDING_3"/>
    <property type="match status" value="1"/>
</dbReference>
<dbReference type="InterPro" id="IPR000595">
    <property type="entry name" value="cNMP-bd_dom"/>
</dbReference>
<evidence type="ECO:0000313" key="3">
    <source>
        <dbReference type="Proteomes" id="UP000075583"/>
    </source>
</evidence>
<comment type="caution">
    <text evidence="2">The sequence shown here is derived from an EMBL/GenBank/DDBJ whole genome shotgun (WGS) entry which is preliminary data.</text>
</comment>
<organism evidence="2 3">
    <name type="scientific">Roseivirga ehrenbergii (strain DSM 102268 / JCM 13514 / KCTC 12282 / NCIMB 14502 / KMM 6017)</name>
    <dbReference type="NCBI Taxonomy" id="279360"/>
    <lineage>
        <taxon>Bacteria</taxon>
        <taxon>Pseudomonadati</taxon>
        <taxon>Bacteroidota</taxon>
        <taxon>Cytophagia</taxon>
        <taxon>Cytophagales</taxon>
        <taxon>Roseivirgaceae</taxon>
        <taxon>Roseivirga</taxon>
    </lineage>
</organism>
<dbReference type="PANTHER" id="PTHR24567">
    <property type="entry name" value="CRP FAMILY TRANSCRIPTIONAL REGULATORY PROTEIN"/>
    <property type="match status" value="1"/>
</dbReference>
<evidence type="ECO:0000259" key="1">
    <source>
        <dbReference type="PROSITE" id="PS50042"/>
    </source>
</evidence>